<dbReference type="EMBL" id="CM055742">
    <property type="protein sequence ID" value="KAJ8000514.1"/>
    <property type="molecule type" value="Genomic_DNA"/>
</dbReference>
<dbReference type="Proteomes" id="UP001157502">
    <property type="component" value="Chromosome 15"/>
</dbReference>
<keyword evidence="2" id="KW-1185">Reference proteome</keyword>
<accession>A0ACC2GA37</accession>
<evidence type="ECO:0000313" key="1">
    <source>
        <dbReference type="EMBL" id="KAJ8000514.1"/>
    </source>
</evidence>
<evidence type="ECO:0000313" key="2">
    <source>
        <dbReference type="Proteomes" id="UP001157502"/>
    </source>
</evidence>
<proteinExistence type="predicted"/>
<comment type="caution">
    <text evidence="1">The sequence shown here is derived from an EMBL/GenBank/DDBJ whole genome shotgun (WGS) entry which is preliminary data.</text>
</comment>
<protein>
    <submittedName>
        <fullName evidence="1">Uncharacterized protein</fullName>
    </submittedName>
</protein>
<reference evidence="1" key="1">
    <citation type="submission" date="2021-05" db="EMBL/GenBank/DDBJ databases">
        <authorList>
            <person name="Pan Q."/>
            <person name="Jouanno E."/>
            <person name="Zahm M."/>
            <person name="Klopp C."/>
            <person name="Cabau C."/>
            <person name="Louis A."/>
            <person name="Berthelot C."/>
            <person name="Parey E."/>
            <person name="Roest Crollius H."/>
            <person name="Montfort J."/>
            <person name="Robinson-Rechavi M."/>
            <person name="Bouchez O."/>
            <person name="Lampietro C."/>
            <person name="Lopez Roques C."/>
            <person name="Donnadieu C."/>
            <person name="Postlethwait J."/>
            <person name="Bobe J."/>
            <person name="Dillon D."/>
            <person name="Chandos A."/>
            <person name="von Hippel F."/>
            <person name="Guiguen Y."/>
        </authorList>
    </citation>
    <scope>NUCLEOTIDE SEQUENCE</scope>
    <source>
        <strain evidence="1">YG-Jan2019</strain>
    </source>
</reference>
<name>A0ACC2GA37_DALPE</name>
<organism evidence="1 2">
    <name type="scientific">Dallia pectoralis</name>
    <name type="common">Alaska blackfish</name>
    <dbReference type="NCBI Taxonomy" id="75939"/>
    <lineage>
        <taxon>Eukaryota</taxon>
        <taxon>Metazoa</taxon>
        <taxon>Chordata</taxon>
        <taxon>Craniata</taxon>
        <taxon>Vertebrata</taxon>
        <taxon>Euteleostomi</taxon>
        <taxon>Actinopterygii</taxon>
        <taxon>Neopterygii</taxon>
        <taxon>Teleostei</taxon>
        <taxon>Protacanthopterygii</taxon>
        <taxon>Esociformes</taxon>
        <taxon>Umbridae</taxon>
        <taxon>Dallia</taxon>
    </lineage>
</organism>
<gene>
    <name evidence="1" type="ORF">DPEC_G00180910</name>
</gene>
<sequence length="103" mass="11486">MVSIFRTVLATMFSISMLVSNCEIRLPCRTGEPFPYNGAYIGGGTEGDKEDAGCESCSWRISFLFGLPGVEVFSRRVGSYQLAARYATFQAREQWLNAAANWR</sequence>